<accession>A0A177BAH7</accession>
<evidence type="ECO:0000313" key="2">
    <source>
        <dbReference type="Proteomes" id="UP000078046"/>
    </source>
</evidence>
<organism evidence="1 2">
    <name type="scientific">Intoshia linei</name>
    <dbReference type="NCBI Taxonomy" id="1819745"/>
    <lineage>
        <taxon>Eukaryota</taxon>
        <taxon>Metazoa</taxon>
        <taxon>Spiralia</taxon>
        <taxon>Lophotrochozoa</taxon>
        <taxon>Mesozoa</taxon>
        <taxon>Orthonectida</taxon>
        <taxon>Rhopaluridae</taxon>
        <taxon>Intoshia</taxon>
    </lineage>
</organism>
<evidence type="ECO:0000313" key="1">
    <source>
        <dbReference type="EMBL" id="OAF71317.1"/>
    </source>
</evidence>
<dbReference type="AlphaFoldDB" id="A0A177BAH7"/>
<dbReference type="Proteomes" id="UP000078046">
    <property type="component" value="Unassembled WGS sequence"/>
</dbReference>
<name>A0A177BAH7_9BILA</name>
<protein>
    <submittedName>
        <fullName evidence="1">Uncharacterized protein</fullName>
    </submittedName>
</protein>
<sequence>MNLDVNKLYSKCASTPVSPNSLRQSSRYSIEEFEPPNRKDLLDVNVTRYRSNSMSDIGEAIGAVHHSISSVSSNNVLSDLTWKSDVKEFQKLKLSTPKIYTSKSYDSDSEHNSISLHDKYLPHLNRKASNCSNLGLGNVSQLDVISESDEKVTECTKI</sequence>
<comment type="caution">
    <text evidence="1">The sequence shown here is derived from an EMBL/GenBank/DDBJ whole genome shotgun (WGS) entry which is preliminary data.</text>
</comment>
<dbReference type="EMBL" id="LWCA01000062">
    <property type="protein sequence ID" value="OAF71317.1"/>
    <property type="molecule type" value="Genomic_DNA"/>
</dbReference>
<proteinExistence type="predicted"/>
<gene>
    <name evidence="1" type="ORF">A3Q56_00891</name>
</gene>
<reference evidence="1 2" key="1">
    <citation type="submission" date="2016-04" db="EMBL/GenBank/DDBJ databases">
        <title>The genome of Intoshia linei affirms orthonectids as highly simplified spiralians.</title>
        <authorList>
            <person name="Mikhailov K.V."/>
            <person name="Slusarev G.S."/>
            <person name="Nikitin M.A."/>
            <person name="Logacheva M.D."/>
            <person name="Penin A."/>
            <person name="Aleoshin V."/>
            <person name="Panchin Y.V."/>
        </authorList>
    </citation>
    <scope>NUCLEOTIDE SEQUENCE [LARGE SCALE GENOMIC DNA]</scope>
    <source>
        <strain evidence="1">Intl2013</strain>
        <tissue evidence="1">Whole animal</tissue>
    </source>
</reference>
<keyword evidence="2" id="KW-1185">Reference proteome</keyword>